<reference evidence="1 2" key="1">
    <citation type="submission" date="2021-01" db="EMBL/GenBank/DDBJ databases">
        <title>Whole genome shotgun sequence of Planobispora siamensis NBRC 107568.</title>
        <authorList>
            <person name="Komaki H."/>
            <person name="Tamura T."/>
        </authorList>
    </citation>
    <scope>NUCLEOTIDE SEQUENCE [LARGE SCALE GENOMIC DNA]</scope>
    <source>
        <strain evidence="1 2">NBRC 107568</strain>
    </source>
</reference>
<proteinExistence type="predicted"/>
<gene>
    <name evidence="1" type="ORF">Psi01_25940</name>
</gene>
<dbReference type="Proteomes" id="UP000619788">
    <property type="component" value="Unassembled WGS sequence"/>
</dbReference>
<evidence type="ECO:0000313" key="1">
    <source>
        <dbReference type="EMBL" id="GIH91964.1"/>
    </source>
</evidence>
<comment type="caution">
    <text evidence="1">The sequence shown here is derived from an EMBL/GenBank/DDBJ whole genome shotgun (WGS) entry which is preliminary data.</text>
</comment>
<dbReference type="RefSeq" id="WP_204064211.1">
    <property type="nucleotide sequence ID" value="NZ_BOOJ01000023.1"/>
</dbReference>
<evidence type="ECO:0000313" key="2">
    <source>
        <dbReference type="Proteomes" id="UP000619788"/>
    </source>
</evidence>
<sequence>MGYQIIKQPDGHFAVFSSVTDTIIVWDATEDEVVEWFAEQAAERARQDARRALEHVAADEPRRAYFQFAMTWDEALGRDRKHGGEVWRDVRDG</sequence>
<dbReference type="EMBL" id="BOOJ01000023">
    <property type="protein sequence ID" value="GIH91964.1"/>
    <property type="molecule type" value="Genomic_DNA"/>
</dbReference>
<name>A0A8J3SEQ9_9ACTN</name>
<accession>A0A8J3SEQ9</accession>
<dbReference type="AlphaFoldDB" id="A0A8J3SEQ9"/>
<organism evidence="1 2">
    <name type="scientific">Planobispora siamensis</name>
    <dbReference type="NCBI Taxonomy" id="936338"/>
    <lineage>
        <taxon>Bacteria</taxon>
        <taxon>Bacillati</taxon>
        <taxon>Actinomycetota</taxon>
        <taxon>Actinomycetes</taxon>
        <taxon>Streptosporangiales</taxon>
        <taxon>Streptosporangiaceae</taxon>
        <taxon>Planobispora</taxon>
    </lineage>
</organism>
<protein>
    <submittedName>
        <fullName evidence="1">Uncharacterized protein</fullName>
    </submittedName>
</protein>
<keyword evidence="2" id="KW-1185">Reference proteome</keyword>